<evidence type="ECO:0000256" key="7">
    <source>
        <dbReference type="SAM" id="Phobius"/>
    </source>
</evidence>
<evidence type="ECO:0000256" key="6">
    <source>
        <dbReference type="SAM" id="MobiDB-lite"/>
    </source>
</evidence>
<feature type="transmembrane region" description="Helical" evidence="7">
    <location>
        <begin position="207"/>
        <end position="229"/>
    </location>
</feature>
<accession>A0A0N1H3C3</accession>
<dbReference type="PANTHER" id="PTHR43791:SF19">
    <property type="entry name" value="TRANSPORTER, PUTATIVE (AFU_ORTHOLOGUE AFUA_1G01812)-RELATED"/>
    <property type="match status" value="1"/>
</dbReference>
<feature type="domain" description="Major facilitator superfamily (MFS) profile" evidence="8">
    <location>
        <begin position="48"/>
        <end position="494"/>
    </location>
</feature>
<dbReference type="GO" id="GO:0022857">
    <property type="term" value="F:transmembrane transporter activity"/>
    <property type="evidence" value="ECO:0007669"/>
    <property type="project" value="InterPro"/>
</dbReference>
<dbReference type="PANTHER" id="PTHR43791">
    <property type="entry name" value="PERMEASE-RELATED"/>
    <property type="match status" value="1"/>
</dbReference>
<comment type="caution">
    <text evidence="9">The sequence shown here is derived from an EMBL/GenBank/DDBJ whole genome shotgun (WGS) entry which is preliminary data.</text>
</comment>
<keyword evidence="5 7" id="KW-0472">Membrane</keyword>
<dbReference type="GeneID" id="28734071"/>
<evidence type="ECO:0000313" key="10">
    <source>
        <dbReference type="Proteomes" id="UP000038010"/>
    </source>
</evidence>
<feature type="transmembrane region" description="Helical" evidence="7">
    <location>
        <begin position="175"/>
        <end position="195"/>
    </location>
</feature>
<keyword evidence="4 7" id="KW-1133">Transmembrane helix</keyword>
<evidence type="ECO:0000259" key="8">
    <source>
        <dbReference type="PROSITE" id="PS50850"/>
    </source>
</evidence>
<evidence type="ECO:0000256" key="3">
    <source>
        <dbReference type="ARBA" id="ARBA00022692"/>
    </source>
</evidence>
<keyword evidence="10" id="KW-1185">Reference proteome</keyword>
<evidence type="ECO:0000256" key="1">
    <source>
        <dbReference type="ARBA" id="ARBA00004141"/>
    </source>
</evidence>
<dbReference type="InterPro" id="IPR011701">
    <property type="entry name" value="MFS"/>
</dbReference>
<dbReference type="Pfam" id="PF07690">
    <property type="entry name" value="MFS_1"/>
    <property type="match status" value="1"/>
</dbReference>
<dbReference type="Gene3D" id="1.20.1250.20">
    <property type="entry name" value="MFS general substrate transporter like domains"/>
    <property type="match status" value="2"/>
</dbReference>
<feature type="transmembrane region" description="Helical" evidence="7">
    <location>
        <begin position="87"/>
        <end position="107"/>
    </location>
</feature>
<dbReference type="InterPro" id="IPR020846">
    <property type="entry name" value="MFS_dom"/>
</dbReference>
<feature type="transmembrane region" description="Helical" evidence="7">
    <location>
        <begin position="401"/>
        <end position="421"/>
    </location>
</feature>
<feature type="transmembrane region" description="Helical" evidence="7">
    <location>
        <begin position="40"/>
        <end position="61"/>
    </location>
</feature>
<feature type="compositionally biased region" description="Basic and acidic residues" evidence="6">
    <location>
        <begin position="1"/>
        <end position="17"/>
    </location>
</feature>
<dbReference type="RefSeq" id="XP_017994838.1">
    <property type="nucleotide sequence ID" value="XM_018142191.1"/>
</dbReference>
<evidence type="ECO:0000313" key="9">
    <source>
        <dbReference type="EMBL" id="KPI34875.1"/>
    </source>
</evidence>
<feature type="transmembrane region" description="Helical" evidence="7">
    <location>
        <begin position="315"/>
        <end position="335"/>
    </location>
</feature>
<feature type="transmembrane region" description="Helical" evidence="7">
    <location>
        <begin position="284"/>
        <end position="303"/>
    </location>
</feature>
<dbReference type="SUPFAM" id="SSF103473">
    <property type="entry name" value="MFS general substrate transporter"/>
    <property type="match status" value="1"/>
</dbReference>
<dbReference type="PROSITE" id="PS50850">
    <property type="entry name" value="MFS"/>
    <property type="match status" value="1"/>
</dbReference>
<comment type="subcellular location">
    <subcellularLocation>
        <location evidence="1">Membrane</location>
        <topology evidence="1">Multi-pass membrane protein</topology>
    </subcellularLocation>
</comment>
<proteinExistence type="predicted"/>
<dbReference type="FunFam" id="1.20.1250.20:FF:000068">
    <property type="entry name" value="MFS general substrate transporter"/>
    <property type="match status" value="1"/>
</dbReference>
<dbReference type="OrthoDB" id="2962993at2759"/>
<dbReference type="InterPro" id="IPR036259">
    <property type="entry name" value="MFS_trans_sf"/>
</dbReference>
<dbReference type="Proteomes" id="UP000038010">
    <property type="component" value="Unassembled WGS sequence"/>
</dbReference>
<dbReference type="EMBL" id="LFJN01000048">
    <property type="protein sequence ID" value="KPI34875.1"/>
    <property type="molecule type" value="Genomic_DNA"/>
</dbReference>
<feature type="transmembrane region" description="Helical" evidence="7">
    <location>
        <begin position="114"/>
        <end position="133"/>
    </location>
</feature>
<name>A0A0N1H3C3_9EURO</name>
<evidence type="ECO:0000256" key="2">
    <source>
        <dbReference type="ARBA" id="ARBA00022448"/>
    </source>
</evidence>
<feature type="transmembrane region" description="Helical" evidence="7">
    <location>
        <begin position="433"/>
        <end position="456"/>
    </location>
</feature>
<evidence type="ECO:0000256" key="5">
    <source>
        <dbReference type="ARBA" id="ARBA00023136"/>
    </source>
</evidence>
<sequence>MDDIKEPPIAEVTKEVDENVPPHPDAGLSEEERAKKDRALVWKIDMYLVPWLCLLYLVSFLDRTNIGNARIIGLERDTKITPGQYNLALAIFFISYSIFEPPSNVLLKKLQPRIWISSIVVVFGICCMCIGFVENFGGLVATRWFLGMAEAGLFPGCQFYLSCWYRRGEFGLRSAIFFSSAAAAGSFGGLLAAGIAEMDGVAGKAGWRWIFILEGIVTVVIGAASYFMVRDFPDQAKFLSQEDRLRVYYRLKDDQQASAEHESFKWSSVREALKDWKTWTTASMFMGNGCSLYAVSLSLPTIVRQLGYSSTKAQLLTVPPYFVAACCTVLVSWIADRTRQRGYCTMATSGTGILGFILLMSPVSSGVKYFALYLAAGAIYPCVPLTIAWTANNTNGTFKRAIVMGIVIGWSNMQGVIGSNVYQTKDAPRFLPGHGICMGFLAVFLFGGSIVHRFLLVRENAAKVAGKRDHLVQGKSAAEIALIGDRRPDFLYTL</sequence>
<organism evidence="9 10">
    <name type="scientific">Cyphellophora attinorum</name>
    <dbReference type="NCBI Taxonomy" id="1664694"/>
    <lineage>
        <taxon>Eukaryota</taxon>
        <taxon>Fungi</taxon>
        <taxon>Dikarya</taxon>
        <taxon>Ascomycota</taxon>
        <taxon>Pezizomycotina</taxon>
        <taxon>Eurotiomycetes</taxon>
        <taxon>Chaetothyriomycetidae</taxon>
        <taxon>Chaetothyriales</taxon>
        <taxon>Cyphellophoraceae</taxon>
        <taxon>Cyphellophora</taxon>
    </lineage>
</organism>
<reference evidence="9 10" key="1">
    <citation type="submission" date="2015-06" db="EMBL/GenBank/DDBJ databases">
        <title>Draft genome of the ant-associated black yeast Phialophora attae CBS 131958.</title>
        <authorList>
            <person name="Moreno L.F."/>
            <person name="Stielow B.J."/>
            <person name="de Hoog S."/>
            <person name="Vicente V.A."/>
            <person name="Weiss V.A."/>
            <person name="de Vries M."/>
            <person name="Cruz L.M."/>
            <person name="Souza E.M."/>
        </authorList>
    </citation>
    <scope>NUCLEOTIDE SEQUENCE [LARGE SCALE GENOMIC DNA]</scope>
    <source>
        <strain evidence="9 10">CBS 131958</strain>
    </source>
</reference>
<keyword evidence="2" id="KW-0813">Transport</keyword>
<feature type="transmembrane region" description="Helical" evidence="7">
    <location>
        <begin position="342"/>
        <end position="363"/>
    </location>
</feature>
<keyword evidence="3 7" id="KW-0812">Transmembrane</keyword>
<dbReference type="GO" id="GO:0016020">
    <property type="term" value="C:membrane"/>
    <property type="evidence" value="ECO:0007669"/>
    <property type="project" value="UniProtKB-SubCell"/>
</dbReference>
<feature type="transmembrane region" description="Helical" evidence="7">
    <location>
        <begin position="369"/>
        <end position="389"/>
    </location>
</feature>
<feature type="region of interest" description="Disordered" evidence="6">
    <location>
        <begin position="1"/>
        <end position="31"/>
    </location>
</feature>
<evidence type="ECO:0000256" key="4">
    <source>
        <dbReference type="ARBA" id="ARBA00022989"/>
    </source>
</evidence>
<dbReference type="FunFam" id="1.20.1250.20:FF:000034">
    <property type="entry name" value="MFS general substrate transporter"/>
    <property type="match status" value="1"/>
</dbReference>
<protein>
    <submittedName>
        <fullName evidence="9">Putative transporter</fullName>
    </submittedName>
</protein>
<dbReference type="AlphaFoldDB" id="A0A0N1H3C3"/>
<dbReference type="VEuPathDB" id="FungiDB:AB675_2236"/>
<gene>
    <name evidence="9" type="ORF">AB675_2236</name>
</gene>